<dbReference type="EMBL" id="BARW01006160">
    <property type="protein sequence ID" value="GAI86739.1"/>
    <property type="molecule type" value="Genomic_DNA"/>
</dbReference>
<accession>X1U352</accession>
<dbReference type="PANTHER" id="PTHR10819">
    <property type="entry name" value="PHOSPHOTRIESTERASE-RELATED"/>
    <property type="match status" value="1"/>
</dbReference>
<keyword evidence="1" id="KW-0479">Metal-binding</keyword>
<dbReference type="PROSITE" id="PS51347">
    <property type="entry name" value="PHOSPHOTRIESTERASE_2"/>
    <property type="match status" value="1"/>
</dbReference>
<dbReference type="Pfam" id="PF02126">
    <property type="entry name" value="PTE"/>
    <property type="match status" value="1"/>
</dbReference>
<dbReference type="PANTHER" id="PTHR10819:SF3">
    <property type="entry name" value="PHOSPHOTRIESTERASE-RELATED PROTEIN"/>
    <property type="match status" value="1"/>
</dbReference>
<reference evidence="3" key="1">
    <citation type="journal article" date="2014" name="Front. Microbiol.">
        <title>High frequency of phylogenetically diverse reductive dehalogenase-homologous genes in deep subseafloor sedimentary metagenomes.</title>
        <authorList>
            <person name="Kawai M."/>
            <person name="Futagami T."/>
            <person name="Toyoda A."/>
            <person name="Takaki Y."/>
            <person name="Nishi S."/>
            <person name="Hori S."/>
            <person name="Arai W."/>
            <person name="Tsubouchi T."/>
            <person name="Morono Y."/>
            <person name="Uchiyama I."/>
            <person name="Ito T."/>
            <person name="Fujiyama A."/>
            <person name="Inagaki F."/>
            <person name="Takami H."/>
        </authorList>
    </citation>
    <scope>NUCLEOTIDE SEQUENCE</scope>
    <source>
        <strain evidence="3">Expedition CK06-06</strain>
    </source>
</reference>
<name>X1U352_9ZZZZ</name>
<sequence length="261" mass="29774">MKFRKAGGKTICELSTKSMGRDPKAFYEISIATGLNIIVCSGRFTANTWNEDEKNMNEDKIKDEIVNEFMNGIGETGIKPGIIKIGVSNINNELEIKNLKATVSAQKQLDCPVSIHPPLWDKKAKFIIDALKENGTNLNKIAFCHCDPTLEDYEYHDFIAKQGAYIEYDHIGMHLMSSKGWFLKEDDNDRIRAIKRQIEMGNLKKILISQDISFKIRLTKWGGFGYSHILENICPRLKKEGLSNEEINTILIENPRKFLCE</sequence>
<comment type="caution">
    <text evidence="3">The sequence shown here is derived from an EMBL/GenBank/DDBJ whole genome shotgun (WGS) entry which is preliminary data.</text>
</comment>
<dbReference type="GO" id="GO:0008270">
    <property type="term" value="F:zinc ion binding"/>
    <property type="evidence" value="ECO:0007669"/>
    <property type="project" value="InterPro"/>
</dbReference>
<dbReference type="InterPro" id="IPR001559">
    <property type="entry name" value="Phosphotriesterase"/>
</dbReference>
<protein>
    <recommendedName>
        <fullName evidence="4">Phosphotriesterase-related protein</fullName>
    </recommendedName>
</protein>
<proteinExistence type="predicted"/>
<keyword evidence="2" id="KW-0378">Hydrolase</keyword>
<dbReference type="GO" id="GO:0016787">
    <property type="term" value="F:hydrolase activity"/>
    <property type="evidence" value="ECO:0007669"/>
    <property type="project" value="UniProtKB-KW"/>
</dbReference>
<evidence type="ECO:0000256" key="1">
    <source>
        <dbReference type="ARBA" id="ARBA00022723"/>
    </source>
</evidence>
<gene>
    <name evidence="3" type="ORF">S12H4_12912</name>
</gene>
<evidence type="ECO:0008006" key="4">
    <source>
        <dbReference type="Google" id="ProtNLM"/>
    </source>
</evidence>
<evidence type="ECO:0000256" key="2">
    <source>
        <dbReference type="ARBA" id="ARBA00022801"/>
    </source>
</evidence>
<evidence type="ECO:0000313" key="3">
    <source>
        <dbReference type="EMBL" id="GAI86739.1"/>
    </source>
</evidence>
<organism evidence="3">
    <name type="scientific">marine sediment metagenome</name>
    <dbReference type="NCBI Taxonomy" id="412755"/>
    <lineage>
        <taxon>unclassified sequences</taxon>
        <taxon>metagenomes</taxon>
        <taxon>ecological metagenomes</taxon>
    </lineage>
</organism>
<dbReference type="SUPFAM" id="SSF51556">
    <property type="entry name" value="Metallo-dependent hydrolases"/>
    <property type="match status" value="1"/>
</dbReference>
<dbReference type="AlphaFoldDB" id="X1U352"/>
<dbReference type="Gene3D" id="3.20.20.140">
    <property type="entry name" value="Metal-dependent hydrolases"/>
    <property type="match status" value="1"/>
</dbReference>
<dbReference type="InterPro" id="IPR032466">
    <property type="entry name" value="Metal_Hydrolase"/>
</dbReference>